<dbReference type="Gene3D" id="1.10.10.60">
    <property type="entry name" value="Homeodomain-like"/>
    <property type="match status" value="1"/>
</dbReference>
<evidence type="ECO:0000313" key="5">
    <source>
        <dbReference type="EMBL" id="RFM27441.1"/>
    </source>
</evidence>
<reference evidence="5 6" key="1">
    <citation type="submission" date="2018-08" db="EMBL/GenBank/DDBJ databases">
        <title>Chitinophagaceae sp. K23C18032701, a novel bacterium isolated from forest soil.</title>
        <authorList>
            <person name="Wang C."/>
        </authorList>
    </citation>
    <scope>NUCLEOTIDE SEQUENCE [LARGE SCALE GENOMIC DNA]</scope>
    <source>
        <strain evidence="5 6">K23C18032701</strain>
    </source>
</reference>
<dbReference type="InterPro" id="IPR018060">
    <property type="entry name" value="HTH_AraC"/>
</dbReference>
<dbReference type="InterPro" id="IPR009057">
    <property type="entry name" value="Homeodomain-like_sf"/>
</dbReference>
<dbReference type="EMBL" id="QTJU01000005">
    <property type="protein sequence ID" value="RFM27441.1"/>
    <property type="molecule type" value="Genomic_DNA"/>
</dbReference>
<evidence type="ECO:0000313" key="6">
    <source>
        <dbReference type="Proteomes" id="UP000261284"/>
    </source>
</evidence>
<dbReference type="Pfam" id="PF12833">
    <property type="entry name" value="HTH_18"/>
    <property type="match status" value="1"/>
</dbReference>
<keyword evidence="2" id="KW-0238">DNA-binding</keyword>
<name>A0A3E1NHW1_9BACT</name>
<keyword evidence="1" id="KW-0805">Transcription regulation</keyword>
<gene>
    <name evidence="5" type="ORF">DXN05_15600</name>
</gene>
<comment type="caution">
    <text evidence="5">The sequence shown here is derived from an EMBL/GenBank/DDBJ whole genome shotgun (WGS) entry which is preliminary data.</text>
</comment>
<dbReference type="GO" id="GO:0043565">
    <property type="term" value="F:sequence-specific DNA binding"/>
    <property type="evidence" value="ECO:0007669"/>
    <property type="project" value="InterPro"/>
</dbReference>
<dbReference type="InterPro" id="IPR018062">
    <property type="entry name" value="HTH_AraC-typ_CS"/>
</dbReference>
<keyword evidence="3" id="KW-0804">Transcription</keyword>
<dbReference type="Gene3D" id="3.30.70.100">
    <property type="match status" value="1"/>
</dbReference>
<dbReference type="Proteomes" id="UP000261284">
    <property type="component" value="Unassembled WGS sequence"/>
</dbReference>
<protein>
    <submittedName>
        <fullName evidence="5">Helix-turn-helix domain-containing protein</fullName>
    </submittedName>
</protein>
<proteinExistence type="predicted"/>
<evidence type="ECO:0000256" key="1">
    <source>
        <dbReference type="ARBA" id="ARBA00023015"/>
    </source>
</evidence>
<dbReference type="PROSITE" id="PS01124">
    <property type="entry name" value="HTH_ARAC_FAMILY_2"/>
    <property type="match status" value="1"/>
</dbReference>
<evidence type="ECO:0000259" key="4">
    <source>
        <dbReference type="PROSITE" id="PS01124"/>
    </source>
</evidence>
<dbReference type="OrthoDB" id="952277at2"/>
<dbReference type="SMART" id="SM00342">
    <property type="entry name" value="HTH_ARAC"/>
    <property type="match status" value="1"/>
</dbReference>
<dbReference type="PANTHER" id="PTHR43280:SF2">
    <property type="entry name" value="HTH-TYPE TRANSCRIPTIONAL REGULATOR EXSA"/>
    <property type="match status" value="1"/>
</dbReference>
<dbReference type="PANTHER" id="PTHR43280">
    <property type="entry name" value="ARAC-FAMILY TRANSCRIPTIONAL REGULATOR"/>
    <property type="match status" value="1"/>
</dbReference>
<evidence type="ECO:0000256" key="3">
    <source>
        <dbReference type="ARBA" id="ARBA00023163"/>
    </source>
</evidence>
<sequence>MKLYIRNMVCNRCIMAVEKLLADEGLQVQSIQLGEVEVAGKPEKAVLQKLDADLQAIGFALMDDKKSRLIERMKNVIIQHVHHSDMPGDKHLSDLITESIHNDYNYLSNLFSEVEGITLEKFYIRQKIERVKELLAYDEDSITNIAYQTGYSSAAHLSRQFKEITGFTPSAFKALKGHRKPLDKL</sequence>
<feature type="domain" description="HTH araC/xylS-type" evidence="4">
    <location>
        <begin position="71"/>
        <end position="175"/>
    </location>
</feature>
<dbReference type="SUPFAM" id="SSF46689">
    <property type="entry name" value="Homeodomain-like"/>
    <property type="match status" value="1"/>
</dbReference>
<evidence type="ECO:0000256" key="2">
    <source>
        <dbReference type="ARBA" id="ARBA00023125"/>
    </source>
</evidence>
<organism evidence="5 6">
    <name type="scientific">Deminuibacter soli</name>
    <dbReference type="NCBI Taxonomy" id="2291815"/>
    <lineage>
        <taxon>Bacteria</taxon>
        <taxon>Pseudomonadati</taxon>
        <taxon>Bacteroidota</taxon>
        <taxon>Chitinophagia</taxon>
        <taxon>Chitinophagales</taxon>
        <taxon>Chitinophagaceae</taxon>
        <taxon>Deminuibacter</taxon>
    </lineage>
</organism>
<dbReference type="PROSITE" id="PS00041">
    <property type="entry name" value="HTH_ARAC_FAMILY_1"/>
    <property type="match status" value="1"/>
</dbReference>
<keyword evidence="6" id="KW-1185">Reference proteome</keyword>
<dbReference type="AlphaFoldDB" id="A0A3E1NHW1"/>
<dbReference type="GO" id="GO:0003700">
    <property type="term" value="F:DNA-binding transcription factor activity"/>
    <property type="evidence" value="ECO:0007669"/>
    <property type="project" value="InterPro"/>
</dbReference>
<accession>A0A3E1NHW1</accession>